<dbReference type="Pfam" id="PF01625">
    <property type="entry name" value="PMSR"/>
    <property type="match status" value="1"/>
</dbReference>
<dbReference type="Gene3D" id="3.30.1060.10">
    <property type="entry name" value="Peptide methionine sulphoxide reductase MsrA"/>
    <property type="match status" value="1"/>
</dbReference>
<dbReference type="GO" id="GO:0008113">
    <property type="term" value="F:peptide-methionine (S)-S-oxide reductase activity"/>
    <property type="evidence" value="ECO:0007669"/>
    <property type="project" value="UniProtKB-EC"/>
</dbReference>
<dbReference type="GO" id="GO:0005737">
    <property type="term" value="C:cytoplasm"/>
    <property type="evidence" value="ECO:0007669"/>
    <property type="project" value="TreeGrafter"/>
</dbReference>
<dbReference type="InterPro" id="IPR002569">
    <property type="entry name" value="Met_Sox_Rdtase_MsrA_dom"/>
</dbReference>
<dbReference type="EC" id="1.8.4.11" evidence="2"/>
<dbReference type="PANTHER" id="PTHR42799:SF2">
    <property type="entry name" value="MITOCHONDRIAL PEPTIDE METHIONINE SULFOXIDE REDUCTASE"/>
    <property type="match status" value="1"/>
</dbReference>
<evidence type="ECO:0000256" key="7">
    <source>
        <dbReference type="ARBA" id="ARBA00048782"/>
    </source>
</evidence>
<dbReference type="PROSITE" id="PS51257">
    <property type="entry name" value="PROKAR_LIPOPROTEIN"/>
    <property type="match status" value="1"/>
</dbReference>
<organism evidence="9 10">
    <name type="scientific">Stentor coeruleus</name>
    <dbReference type="NCBI Taxonomy" id="5963"/>
    <lineage>
        <taxon>Eukaryota</taxon>
        <taxon>Sar</taxon>
        <taxon>Alveolata</taxon>
        <taxon>Ciliophora</taxon>
        <taxon>Postciliodesmatophora</taxon>
        <taxon>Heterotrichea</taxon>
        <taxon>Heterotrichida</taxon>
        <taxon>Stentoridae</taxon>
        <taxon>Stentor</taxon>
    </lineage>
</organism>
<dbReference type="HAMAP" id="MF_01401">
    <property type="entry name" value="MsrA"/>
    <property type="match status" value="1"/>
</dbReference>
<dbReference type="InterPro" id="IPR036509">
    <property type="entry name" value="Met_Sox_Rdtase_MsrA_sf"/>
</dbReference>
<sequence length="186" mass="21379">MHKVFKTSLYPPFPDGSMMVQFGMGCFWGAERMFWNLPGVINTHVGYSGGRLANPTYRQVCYGNTEHAEVVRVVYDPNRIHFNDLLKVFWEGHDPTQGDCQGNDEGTQYRSAIYAYSQDQMACAEHSKCVYQEALRKRGFGQITTEIRMAPEFYYSEDDHQQYLHEHPNGYCGHGHTGVHLDLTKL</sequence>
<evidence type="ECO:0000256" key="1">
    <source>
        <dbReference type="ARBA" id="ARBA00005591"/>
    </source>
</evidence>
<dbReference type="NCBIfam" id="TIGR00401">
    <property type="entry name" value="msrA"/>
    <property type="match status" value="1"/>
</dbReference>
<keyword evidence="3" id="KW-0560">Oxidoreductase</keyword>
<dbReference type="EMBL" id="MPUH01000547">
    <property type="protein sequence ID" value="OMJ77949.1"/>
    <property type="molecule type" value="Genomic_DNA"/>
</dbReference>
<dbReference type="SUPFAM" id="SSF55068">
    <property type="entry name" value="Peptide methionine sulfoxide reductase"/>
    <property type="match status" value="1"/>
</dbReference>
<protein>
    <recommendedName>
        <fullName evidence="2">peptide-methionine (S)-S-oxide reductase</fullName>
        <ecNumber evidence="2">1.8.4.11</ecNumber>
    </recommendedName>
    <alternativeName>
        <fullName evidence="5">Peptide-methionine (S)-S-oxide reductase</fullName>
    </alternativeName>
    <alternativeName>
        <fullName evidence="4">Protein-methionine-S-oxide reductase</fullName>
    </alternativeName>
</protein>
<dbReference type="PANTHER" id="PTHR42799">
    <property type="entry name" value="MITOCHONDRIAL PEPTIDE METHIONINE SULFOXIDE REDUCTASE"/>
    <property type="match status" value="1"/>
</dbReference>
<evidence type="ECO:0000313" key="9">
    <source>
        <dbReference type="EMBL" id="OMJ77949.1"/>
    </source>
</evidence>
<accession>A0A1R2BM98</accession>
<evidence type="ECO:0000259" key="8">
    <source>
        <dbReference type="Pfam" id="PF01625"/>
    </source>
</evidence>
<proteinExistence type="inferred from homology"/>
<evidence type="ECO:0000256" key="4">
    <source>
        <dbReference type="ARBA" id="ARBA00030273"/>
    </source>
</evidence>
<comment type="similarity">
    <text evidence="1">Belongs to the MsrA Met sulfoxide reductase family.</text>
</comment>
<dbReference type="InterPro" id="IPR050162">
    <property type="entry name" value="MsrA_MetSO_reductase"/>
</dbReference>
<comment type="catalytic activity">
    <reaction evidence="7">
        <text>[thioredoxin]-disulfide + L-methionine + H2O = L-methionine (S)-S-oxide + [thioredoxin]-dithiol</text>
        <dbReference type="Rhea" id="RHEA:19993"/>
        <dbReference type="Rhea" id="RHEA-COMP:10698"/>
        <dbReference type="Rhea" id="RHEA-COMP:10700"/>
        <dbReference type="ChEBI" id="CHEBI:15377"/>
        <dbReference type="ChEBI" id="CHEBI:29950"/>
        <dbReference type="ChEBI" id="CHEBI:50058"/>
        <dbReference type="ChEBI" id="CHEBI:57844"/>
        <dbReference type="ChEBI" id="CHEBI:58772"/>
        <dbReference type="EC" id="1.8.4.11"/>
    </reaction>
</comment>
<reference evidence="9 10" key="1">
    <citation type="submission" date="2016-11" db="EMBL/GenBank/DDBJ databases">
        <title>The macronuclear genome of Stentor coeruleus: a giant cell with tiny introns.</title>
        <authorList>
            <person name="Slabodnick M."/>
            <person name="Ruby J.G."/>
            <person name="Reiff S.B."/>
            <person name="Swart E.C."/>
            <person name="Gosai S."/>
            <person name="Prabakaran S."/>
            <person name="Witkowska E."/>
            <person name="Larue G.E."/>
            <person name="Fisher S."/>
            <person name="Freeman R.M."/>
            <person name="Gunawardena J."/>
            <person name="Chu W."/>
            <person name="Stover N.A."/>
            <person name="Gregory B.D."/>
            <person name="Nowacki M."/>
            <person name="Derisi J."/>
            <person name="Roy S.W."/>
            <person name="Marshall W.F."/>
            <person name="Sood P."/>
        </authorList>
    </citation>
    <scope>NUCLEOTIDE SEQUENCE [LARGE SCALE GENOMIC DNA]</scope>
    <source>
        <strain evidence="9">WM001</strain>
    </source>
</reference>
<feature type="domain" description="Peptide methionine sulphoxide reductase MsrA" evidence="8">
    <location>
        <begin position="20"/>
        <end position="172"/>
    </location>
</feature>
<dbReference type="OrthoDB" id="77405at2759"/>
<keyword evidence="10" id="KW-1185">Reference proteome</keyword>
<evidence type="ECO:0000256" key="2">
    <source>
        <dbReference type="ARBA" id="ARBA00012502"/>
    </source>
</evidence>
<comment type="catalytic activity">
    <reaction evidence="6">
        <text>L-methionyl-[protein] + [thioredoxin]-disulfide + H2O = L-methionyl-(S)-S-oxide-[protein] + [thioredoxin]-dithiol</text>
        <dbReference type="Rhea" id="RHEA:14217"/>
        <dbReference type="Rhea" id="RHEA-COMP:10698"/>
        <dbReference type="Rhea" id="RHEA-COMP:10700"/>
        <dbReference type="Rhea" id="RHEA-COMP:12313"/>
        <dbReference type="Rhea" id="RHEA-COMP:12315"/>
        <dbReference type="ChEBI" id="CHEBI:15377"/>
        <dbReference type="ChEBI" id="CHEBI:16044"/>
        <dbReference type="ChEBI" id="CHEBI:29950"/>
        <dbReference type="ChEBI" id="CHEBI:44120"/>
        <dbReference type="ChEBI" id="CHEBI:50058"/>
        <dbReference type="EC" id="1.8.4.11"/>
    </reaction>
</comment>
<gene>
    <name evidence="9" type="ORF">SteCoe_22343</name>
</gene>
<evidence type="ECO:0000313" key="10">
    <source>
        <dbReference type="Proteomes" id="UP000187209"/>
    </source>
</evidence>
<comment type="caution">
    <text evidence="9">The sequence shown here is derived from an EMBL/GenBank/DDBJ whole genome shotgun (WGS) entry which is preliminary data.</text>
</comment>
<evidence type="ECO:0000256" key="5">
    <source>
        <dbReference type="ARBA" id="ARBA00030643"/>
    </source>
</evidence>
<dbReference type="AlphaFoldDB" id="A0A1R2BM98"/>
<name>A0A1R2BM98_9CILI</name>
<evidence type="ECO:0000256" key="6">
    <source>
        <dbReference type="ARBA" id="ARBA00047806"/>
    </source>
</evidence>
<dbReference type="Proteomes" id="UP000187209">
    <property type="component" value="Unassembled WGS sequence"/>
</dbReference>
<evidence type="ECO:0000256" key="3">
    <source>
        <dbReference type="ARBA" id="ARBA00023002"/>
    </source>
</evidence>
<dbReference type="GO" id="GO:0034599">
    <property type="term" value="P:cellular response to oxidative stress"/>
    <property type="evidence" value="ECO:0007669"/>
    <property type="project" value="TreeGrafter"/>
</dbReference>